<evidence type="ECO:0000313" key="2">
    <source>
        <dbReference type="EMBL" id="CAI9775850.1"/>
    </source>
</evidence>
<evidence type="ECO:0000256" key="1">
    <source>
        <dbReference type="SAM" id="Phobius"/>
    </source>
</evidence>
<sequence>MTSMSGLLERIRKSLVLDHKYWTGKRKRVIKLILDFMLFALLRPLVRLIVSFVYLLIWHKLFTSWHIEPLGWLRFAFESLESSSSWTESSFEINVLLESSAEAQTPLSDLRAQNSDVEAELFARIRALESQLAHGIPPQLNPGEYESLVRENLDNSINLNHYRNSLSNEFFELQILEFKVRLQDLLFQTMLSEPRLEHILNVSPYNDIRAEAFDFIESKVEPVNDMRHNFSKNILDGSLRYYIKDMEQKGSQSLIYRAFYSHFTDEEFRRLIDPNLRNPHR</sequence>
<name>A0AAD1ZU98_9LAMI</name>
<gene>
    <name evidence="2" type="ORF">FPE_LOCUS23280</name>
</gene>
<keyword evidence="3" id="KW-1185">Reference proteome</keyword>
<dbReference type="EMBL" id="OU503049">
    <property type="protein sequence ID" value="CAI9775850.1"/>
    <property type="molecule type" value="Genomic_DNA"/>
</dbReference>
<feature type="transmembrane region" description="Helical" evidence="1">
    <location>
        <begin position="32"/>
        <end position="57"/>
    </location>
</feature>
<keyword evidence="1" id="KW-0472">Membrane</keyword>
<keyword evidence="1" id="KW-1133">Transmembrane helix</keyword>
<dbReference type="AlphaFoldDB" id="A0AAD1ZU98"/>
<organism evidence="2 3">
    <name type="scientific">Fraxinus pennsylvanica</name>
    <dbReference type="NCBI Taxonomy" id="56036"/>
    <lineage>
        <taxon>Eukaryota</taxon>
        <taxon>Viridiplantae</taxon>
        <taxon>Streptophyta</taxon>
        <taxon>Embryophyta</taxon>
        <taxon>Tracheophyta</taxon>
        <taxon>Spermatophyta</taxon>
        <taxon>Magnoliopsida</taxon>
        <taxon>eudicotyledons</taxon>
        <taxon>Gunneridae</taxon>
        <taxon>Pentapetalae</taxon>
        <taxon>asterids</taxon>
        <taxon>lamiids</taxon>
        <taxon>Lamiales</taxon>
        <taxon>Oleaceae</taxon>
        <taxon>Oleeae</taxon>
        <taxon>Fraxinus</taxon>
    </lineage>
</organism>
<accession>A0AAD1ZU98</accession>
<proteinExistence type="predicted"/>
<reference evidence="2" key="1">
    <citation type="submission" date="2023-05" db="EMBL/GenBank/DDBJ databases">
        <authorList>
            <person name="Huff M."/>
        </authorList>
    </citation>
    <scope>NUCLEOTIDE SEQUENCE</scope>
</reference>
<evidence type="ECO:0000313" key="3">
    <source>
        <dbReference type="Proteomes" id="UP000834106"/>
    </source>
</evidence>
<keyword evidence="1" id="KW-0812">Transmembrane</keyword>
<protein>
    <submittedName>
        <fullName evidence="2">Uncharacterized protein</fullName>
    </submittedName>
</protein>
<dbReference type="Proteomes" id="UP000834106">
    <property type="component" value="Chromosome 14"/>
</dbReference>